<feature type="transmembrane region" description="Helical" evidence="1">
    <location>
        <begin position="128"/>
        <end position="148"/>
    </location>
</feature>
<keyword evidence="4" id="KW-1185">Reference proteome</keyword>
<keyword evidence="1" id="KW-0812">Transmembrane</keyword>
<feature type="transmembrane region" description="Helical" evidence="1">
    <location>
        <begin position="69"/>
        <end position="87"/>
    </location>
</feature>
<dbReference type="SUPFAM" id="SSF103473">
    <property type="entry name" value="MFS general substrate transporter"/>
    <property type="match status" value="1"/>
</dbReference>
<feature type="signal peptide" evidence="2">
    <location>
        <begin position="1"/>
        <end position="22"/>
    </location>
</feature>
<comment type="caution">
    <text evidence="3">The sequence shown here is derived from an EMBL/GenBank/DDBJ whole genome shotgun (WGS) entry which is preliminary data.</text>
</comment>
<dbReference type="Proteomes" id="UP000649617">
    <property type="component" value="Unassembled WGS sequence"/>
</dbReference>
<evidence type="ECO:0000256" key="1">
    <source>
        <dbReference type="SAM" id="Phobius"/>
    </source>
</evidence>
<feature type="transmembrane region" description="Helical" evidence="1">
    <location>
        <begin position="99"/>
        <end position="122"/>
    </location>
</feature>
<feature type="non-terminal residue" evidence="3">
    <location>
        <position position="1"/>
    </location>
</feature>
<accession>A0A812IUE8</accession>
<evidence type="ECO:0000313" key="4">
    <source>
        <dbReference type="Proteomes" id="UP000649617"/>
    </source>
</evidence>
<organism evidence="3 4">
    <name type="scientific">Symbiodinium pilosum</name>
    <name type="common">Dinoflagellate</name>
    <dbReference type="NCBI Taxonomy" id="2952"/>
    <lineage>
        <taxon>Eukaryota</taxon>
        <taxon>Sar</taxon>
        <taxon>Alveolata</taxon>
        <taxon>Dinophyceae</taxon>
        <taxon>Suessiales</taxon>
        <taxon>Symbiodiniaceae</taxon>
        <taxon>Symbiodinium</taxon>
    </lineage>
</organism>
<dbReference type="AlphaFoldDB" id="A0A812IUE8"/>
<evidence type="ECO:0000256" key="2">
    <source>
        <dbReference type="SAM" id="SignalP"/>
    </source>
</evidence>
<keyword evidence="2" id="KW-0732">Signal</keyword>
<feature type="chain" id="PRO_5032671548" evidence="2">
    <location>
        <begin position="23"/>
        <end position="168"/>
    </location>
</feature>
<dbReference type="EMBL" id="CAJNIZ010000906">
    <property type="protein sequence ID" value="CAE7178181.1"/>
    <property type="molecule type" value="Genomic_DNA"/>
</dbReference>
<sequence length="168" mass="18289">MMSALAALLLWTSAHVAISVRADGLEALQAIDHKRNSHVYIKTRALEHEVGVENASAAPSDGERMAVKLTTSLIIIFFLGVCGYFLLSGILRKRCGHRVAGLLFATACMDTMTITVAIPTSYGFAKHLGLGAGVSGLLLSAPFLLYIIGSLLTRRLVQPWDQWFIYRV</sequence>
<keyword evidence="1" id="KW-0472">Membrane</keyword>
<proteinExistence type="predicted"/>
<name>A0A812IUE8_SYMPI</name>
<reference evidence="3" key="1">
    <citation type="submission" date="2021-02" db="EMBL/GenBank/DDBJ databases">
        <authorList>
            <person name="Dougan E. K."/>
            <person name="Rhodes N."/>
            <person name="Thang M."/>
            <person name="Chan C."/>
        </authorList>
    </citation>
    <scope>NUCLEOTIDE SEQUENCE</scope>
</reference>
<protein>
    <submittedName>
        <fullName evidence="3">Uncharacterized protein</fullName>
    </submittedName>
</protein>
<keyword evidence="1" id="KW-1133">Transmembrane helix</keyword>
<evidence type="ECO:0000313" key="3">
    <source>
        <dbReference type="EMBL" id="CAE7178181.1"/>
    </source>
</evidence>
<gene>
    <name evidence="3" type="ORF">SPIL2461_LOCUS970</name>
</gene>
<dbReference type="InterPro" id="IPR036259">
    <property type="entry name" value="MFS_trans_sf"/>
</dbReference>